<evidence type="ECO:0000256" key="2">
    <source>
        <dbReference type="ARBA" id="ARBA00022741"/>
    </source>
</evidence>
<keyword evidence="3 5" id="KW-0067">ATP-binding</keyword>
<dbReference type="InterPro" id="IPR017998">
    <property type="entry name" value="Chaperone_TCP-1"/>
</dbReference>
<reference evidence="6" key="1">
    <citation type="submission" date="2022-03" db="EMBL/GenBank/DDBJ databases">
        <title>Draft genome sequence of Aduncisulcus paluster, a free-living microaerophilic Fornicata.</title>
        <authorList>
            <person name="Yuyama I."/>
            <person name="Kume K."/>
            <person name="Tamura T."/>
            <person name="Inagaki Y."/>
            <person name="Hashimoto T."/>
        </authorList>
    </citation>
    <scope>NUCLEOTIDE SEQUENCE</scope>
    <source>
        <strain evidence="6">NY0171</strain>
    </source>
</reference>
<evidence type="ECO:0000256" key="3">
    <source>
        <dbReference type="ARBA" id="ARBA00022840"/>
    </source>
</evidence>
<evidence type="ECO:0000256" key="5">
    <source>
        <dbReference type="RuleBase" id="RU004187"/>
    </source>
</evidence>
<keyword evidence="4 5" id="KW-0143">Chaperone</keyword>
<proteinExistence type="inferred from homology"/>
<dbReference type="PRINTS" id="PR00304">
    <property type="entry name" value="TCOMPLEXTCP1"/>
</dbReference>
<accession>A0ABQ5K5T6</accession>
<dbReference type="Proteomes" id="UP001057375">
    <property type="component" value="Unassembled WGS sequence"/>
</dbReference>
<comment type="caution">
    <text evidence="6">The sequence shown here is derived from an EMBL/GenBank/DDBJ whole genome shotgun (WGS) entry which is preliminary data.</text>
</comment>
<sequence length="578" mass="62692">MNTKDICTSLSSLVRTTIGPTGMIKMLLTPVGSIVPTSDGNSIVRELDLPHPVAKTIAELSRTQAEEFGDGSTTVVVLVGEILQQLGTGAESSPEVARTLIRVLHDLREIGDKLAAPVTCEERAEMIPIIMTHLAPKYGGRYAELLCKFAIDAISAIAGPSGIDFMRYVRVESIPGGTVDQSSLVHGSVLHKDVLHSAMPRFIKDPKVVIMSSPLDWTKAESSMSLSIKKGSDYKDMLQKEVDYVRNMVEKLKAEGVNLVISEKGMSNAAIHELAKAGIAALRRVKKPDTLRVARVTGATIVHQIQSLTSDDIGCKATSFEVQKMGDEYFSMIESPEAKAVTVVLRGPSKTTLSELNRNLVDAMHVVRDVFMDPRVVPGGGAFEMALGTELLKKGRERADVNILVYEAVASALEVIARVICENAGASVIREITALRAKHNHTEDPSRHHYGIDSETGGAFEMALGTELLKKGRERADVNILVYEAVASALEVIARVICENAGASVIREITALRAKHNHTEDPSRHHYGIDSETGKVCDMWKSEVRDPFSVRMGAVTTSIEAASQLVRIDGIISSEKLE</sequence>
<dbReference type="InterPro" id="IPR027413">
    <property type="entry name" value="GROEL-like_equatorial_sf"/>
</dbReference>
<dbReference type="PANTHER" id="PTHR11353">
    <property type="entry name" value="CHAPERONIN"/>
    <property type="match status" value="1"/>
</dbReference>
<dbReference type="Gene3D" id="3.30.260.10">
    <property type="entry name" value="TCP-1-like chaperonin intermediate domain"/>
    <property type="match status" value="1"/>
</dbReference>
<keyword evidence="7" id="KW-1185">Reference proteome</keyword>
<dbReference type="EMBL" id="BQXS01012634">
    <property type="protein sequence ID" value="GKT26066.1"/>
    <property type="molecule type" value="Genomic_DNA"/>
</dbReference>
<evidence type="ECO:0000313" key="6">
    <source>
        <dbReference type="EMBL" id="GKT26066.1"/>
    </source>
</evidence>
<dbReference type="InterPro" id="IPR027409">
    <property type="entry name" value="GroEL-like_apical_dom_sf"/>
</dbReference>
<evidence type="ECO:0000313" key="7">
    <source>
        <dbReference type="Proteomes" id="UP001057375"/>
    </source>
</evidence>
<dbReference type="InterPro" id="IPR002423">
    <property type="entry name" value="Cpn60/GroEL/TCP-1"/>
</dbReference>
<protein>
    <submittedName>
        <fullName evidence="6">T-complex protein 1 subunit gamma</fullName>
    </submittedName>
</protein>
<dbReference type="SUPFAM" id="SSF54849">
    <property type="entry name" value="GroEL-intermediate domain like"/>
    <property type="match status" value="1"/>
</dbReference>
<dbReference type="InterPro" id="IPR027410">
    <property type="entry name" value="TCP-1-like_intermed_sf"/>
</dbReference>
<dbReference type="SUPFAM" id="SSF48592">
    <property type="entry name" value="GroEL equatorial domain-like"/>
    <property type="match status" value="2"/>
</dbReference>
<dbReference type="Pfam" id="PF00118">
    <property type="entry name" value="Cpn60_TCP1"/>
    <property type="match status" value="1"/>
</dbReference>
<dbReference type="SUPFAM" id="SSF52029">
    <property type="entry name" value="GroEL apical domain-like"/>
    <property type="match status" value="1"/>
</dbReference>
<dbReference type="Gene3D" id="3.50.7.10">
    <property type="entry name" value="GroEL"/>
    <property type="match status" value="1"/>
</dbReference>
<evidence type="ECO:0000256" key="1">
    <source>
        <dbReference type="ARBA" id="ARBA00008020"/>
    </source>
</evidence>
<gene>
    <name evidence="6" type="ORF">ADUPG1_013226</name>
</gene>
<evidence type="ECO:0000256" key="4">
    <source>
        <dbReference type="ARBA" id="ARBA00023186"/>
    </source>
</evidence>
<dbReference type="Gene3D" id="1.10.560.10">
    <property type="entry name" value="GroEL-like equatorial domain"/>
    <property type="match status" value="2"/>
</dbReference>
<comment type="similarity">
    <text evidence="1 5">Belongs to the TCP-1 chaperonin family.</text>
</comment>
<name>A0ABQ5K5T6_9EUKA</name>
<keyword evidence="2 5" id="KW-0547">Nucleotide-binding</keyword>
<organism evidence="6 7">
    <name type="scientific">Aduncisulcus paluster</name>
    <dbReference type="NCBI Taxonomy" id="2918883"/>
    <lineage>
        <taxon>Eukaryota</taxon>
        <taxon>Metamonada</taxon>
        <taxon>Carpediemonas-like organisms</taxon>
        <taxon>Aduncisulcus</taxon>
    </lineage>
</organism>